<dbReference type="InterPro" id="IPR036629">
    <property type="entry name" value="YjbJ_sf"/>
</dbReference>
<evidence type="ECO:0000313" key="5">
    <source>
        <dbReference type="Proteomes" id="UP001528850"/>
    </source>
</evidence>
<evidence type="ECO:0000256" key="1">
    <source>
        <dbReference type="ARBA" id="ARBA00009129"/>
    </source>
</evidence>
<evidence type="ECO:0000313" key="4">
    <source>
        <dbReference type="EMBL" id="MDF4025629.1"/>
    </source>
</evidence>
<sequence>MDKNRTEGAVRQAKGSIKEAIGKLTGNKRVEREGTAEKNVGKVQRKAGEAADALREKTR</sequence>
<gene>
    <name evidence="4" type="ORF">P3W24_11700</name>
</gene>
<dbReference type="Gene3D" id="1.10.1470.10">
    <property type="entry name" value="YjbJ"/>
    <property type="match status" value="1"/>
</dbReference>
<comment type="caution">
    <text evidence="4">The sequence shown here is derived from an EMBL/GenBank/DDBJ whole genome shotgun (WGS) entry which is preliminary data.</text>
</comment>
<reference evidence="4 5" key="1">
    <citation type="journal article" date="2024" name="Curr. Microbiol.">
        <title>Luteibacter sahnii sp. nov., A Novel Yellow-Colored Xanthomonadin Pigment Producing Probiotic Bacterium from Healthy Rice Seed Microbiome.</title>
        <authorList>
            <person name="Jaiswal G."/>
            <person name="Rana R."/>
            <person name="Nayak P.K."/>
            <person name="Chouhan R."/>
            <person name="Gandhi S.G."/>
            <person name="Patel H.K."/>
            <person name="Patil P.B."/>
        </authorList>
    </citation>
    <scope>NUCLEOTIDE SEQUENCE [LARGE SCALE GENOMIC DNA]</scope>
    <source>
        <strain evidence="4 5">PPL201</strain>
    </source>
</reference>
<dbReference type="Pfam" id="PF05532">
    <property type="entry name" value="CsbD"/>
    <property type="match status" value="1"/>
</dbReference>
<organism evidence="4 5">
    <name type="scientific">Luteibacter sahnii</name>
    <dbReference type="NCBI Taxonomy" id="3021977"/>
    <lineage>
        <taxon>Bacteria</taxon>
        <taxon>Pseudomonadati</taxon>
        <taxon>Pseudomonadota</taxon>
        <taxon>Gammaproteobacteria</taxon>
        <taxon>Lysobacterales</taxon>
        <taxon>Rhodanobacteraceae</taxon>
        <taxon>Luteibacter</taxon>
    </lineage>
</organism>
<feature type="domain" description="CsbD-like" evidence="3">
    <location>
        <begin position="4"/>
        <end position="55"/>
    </location>
</feature>
<accession>A0ABT6BC22</accession>
<dbReference type="PANTHER" id="PTHR34977">
    <property type="entry name" value="UPF0337 PROTEIN YJBJ"/>
    <property type="match status" value="1"/>
</dbReference>
<dbReference type="InterPro" id="IPR008462">
    <property type="entry name" value="CsbD"/>
</dbReference>
<dbReference type="SUPFAM" id="SSF69047">
    <property type="entry name" value="Hypothetical protein YjbJ"/>
    <property type="match status" value="1"/>
</dbReference>
<dbReference type="PANTHER" id="PTHR34977:SF1">
    <property type="entry name" value="UPF0337 PROTEIN YJBJ"/>
    <property type="match status" value="1"/>
</dbReference>
<proteinExistence type="inferred from homology"/>
<evidence type="ECO:0000256" key="2">
    <source>
        <dbReference type="SAM" id="MobiDB-lite"/>
    </source>
</evidence>
<keyword evidence="5" id="KW-1185">Reference proteome</keyword>
<dbReference type="EMBL" id="JARJJS010000002">
    <property type="protein sequence ID" value="MDF4025629.1"/>
    <property type="molecule type" value="Genomic_DNA"/>
</dbReference>
<protein>
    <submittedName>
        <fullName evidence="4">CsbD family protein</fullName>
    </submittedName>
</protein>
<name>A0ABT6BC22_9GAMM</name>
<dbReference type="InterPro" id="IPR050423">
    <property type="entry name" value="UPF0337_stress_rsp"/>
</dbReference>
<feature type="region of interest" description="Disordered" evidence="2">
    <location>
        <begin position="31"/>
        <end position="59"/>
    </location>
</feature>
<evidence type="ECO:0000259" key="3">
    <source>
        <dbReference type="Pfam" id="PF05532"/>
    </source>
</evidence>
<comment type="similarity">
    <text evidence="1">Belongs to the UPF0337 (CsbD) family.</text>
</comment>
<dbReference type="Proteomes" id="UP001528850">
    <property type="component" value="Unassembled WGS sequence"/>
</dbReference>
<dbReference type="RefSeq" id="WP_320550110.1">
    <property type="nucleotide sequence ID" value="NZ_JAQLOK010000001.1"/>
</dbReference>